<evidence type="ECO:0000256" key="3">
    <source>
        <dbReference type="ARBA" id="ARBA00022737"/>
    </source>
</evidence>
<dbReference type="Gene3D" id="3.30.70.330">
    <property type="match status" value="2"/>
</dbReference>
<name>A0A671Q181_9TELE</name>
<dbReference type="PANTHER" id="PTHR14379:SF3">
    <property type="entry name" value="MEIOSIS REGULATOR AND MRNA STABILITY FACTOR 1"/>
    <property type="match status" value="1"/>
</dbReference>
<evidence type="ECO:0000259" key="12">
    <source>
        <dbReference type="PROSITE" id="PS50102"/>
    </source>
</evidence>
<keyword evidence="4" id="KW-0221">Differentiation</keyword>
<feature type="compositionally biased region" description="Basic and acidic residues" evidence="11">
    <location>
        <begin position="1411"/>
        <end position="1426"/>
    </location>
</feature>
<dbReference type="GO" id="GO:0051321">
    <property type="term" value="P:meiotic cell cycle"/>
    <property type="evidence" value="ECO:0007669"/>
    <property type="project" value="UniProtKB-KW"/>
</dbReference>
<evidence type="ECO:0000313" key="14">
    <source>
        <dbReference type="Ensembl" id="ENSSANP00000064204.1"/>
    </source>
</evidence>
<keyword evidence="7" id="KW-0576">Peroxisome</keyword>
<reference evidence="14" key="2">
    <citation type="submission" date="2025-09" db="UniProtKB">
        <authorList>
            <consortium name="Ensembl"/>
        </authorList>
    </citation>
    <scope>IDENTIFICATION</scope>
</reference>
<evidence type="ECO:0000256" key="8">
    <source>
        <dbReference type="ARBA" id="ARBA00023254"/>
    </source>
</evidence>
<dbReference type="Pfam" id="PF01936">
    <property type="entry name" value="NYN"/>
    <property type="match status" value="1"/>
</dbReference>
<evidence type="ECO:0000256" key="5">
    <source>
        <dbReference type="ARBA" id="ARBA00022884"/>
    </source>
</evidence>
<reference evidence="14" key="1">
    <citation type="submission" date="2025-08" db="UniProtKB">
        <authorList>
            <consortium name="Ensembl"/>
        </authorList>
    </citation>
    <scope>IDENTIFICATION</scope>
</reference>
<dbReference type="Pfam" id="PF12872">
    <property type="entry name" value="OST-HTH"/>
    <property type="match status" value="5"/>
</dbReference>
<dbReference type="GO" id="GO:0005777">
    <property type="term" value="C:peroxisome"/>
    <property type="evidence" value="ECO:0007669"/>
    <property type="project" value="UniProtKB-SubCell"/>
</dbReference>
<dbReference type="InterPro" id="IPR041966">
    <property type="entry name" value="LOTUS-like"/>
</dbReference>
<dbReference type="Gene3D" id="3.30.420.610">
    <property type="entry name" value="LOTUS domain-like"/>
    <property type="match status" value="6"/>
</dbReference>
<keyword evidence="6" id="KW-0896">Oogenesis</keyword>
<dbReference type="Pfam" id="PF11608">
    <property type="entry name" value="RRM_MARF1"/>
    <property type="match status" value="1"/>
</dbReference>
<keyword evidence="3" id="KW-0677">Repeat</keyword>
<evidence type="ECO:0000256" key="6">
    <source>
        <dbReference type="ARBA" id="ARBA00022943"/>
    </source>
</evidence>
<feature type="domain" description="HTH OST-type" evidence="13">
    <location>
        <begin position="1033"/>
        <end position="1107"/>
    </location>
</feature>
<feature type="compositionally biased region" description="Polar residues" evidence="11">
    <location>
        <begin position="521"/>
        <end position="532"/>
    </location>
</feature>
<feature type="domain" description="RRM" evidence="12">
    <location>
        <begin position="388"/>
        <end position="461"/>
    </location>
</feature>
<dbReference type="FunFam" id="3.30.420.610:FF:000001">
    <property type="entry name" value="Meiosis regulator and mRNA stability factor 1"/>
    <property type="match status" value="2"/>
</dbReference>
<evidence type="ECO:0000259" key="13">
    <source>
        <dbReference type="PROSITE" id="PS51644"/>
    </source>
</evidence>
<dbReference type="GO" id="GO:0004540">
    <property type="term" value="F:RNA nuclease activity"/>
    <property type="evidence" value="ECO:0007669"/>
    <property type="project" value="InterPro"/>
</dbReference>
<protein>
    <recommendedName>
        <fullName evidence="2">Meiosis regulator and mRNA stability factor 1</fullName>
    </recommendedName>
    <alternativeName>
        <fullName evidence="9">Limkain-b1</fullName>
    </alternativeName>
</protein>
<dbReference type="InterPro" id="IPR024768">
    <property type="entry name" value="Marf1"/>
</dbReference>
<dbReference type="Proteomes" id="UP000472260">
    <property type="component" value="Unassembled WGS sequence"/>
</dbReference>
<dbReference type="CDD" id="cd09980">
    <property type="entry name" value="LOTUS_4_Limkain_b1"/>
    <property type="match status" value="1"/>
</dbReference>
<dbReference type="InterPro" id="IPR012677">
    <property type="entry name" value="Nucleotide-bd_a/b_plait_sf"/>
</dbReference>
<evidence type="ECO:0000256" key="10">
    <source>
        <dbReference type="PROSITE-ProRule" id="PRU00176"/>
    </source>
</evidence>
<comment type="subcellular location">
    <subcellularLocation>
        <location evidence="1">Peroxisome</location>
    </subcellularLocation>
</comment>
<dbReference type="InterPro" id="IPR035979">
    <property type="entry name" value="RBD_domain_sf"/>
</dbReference>
<dbReference type="InterPro" id="IPR045602">
    <property type="entry name" value="MARF1_LOTUS"/>
</dbReference>
<dbReference type="CDD" id="cd09979">
    <property type="entry name" value="LOTUS_3_Limkain_b1"/>
    <property type="match status" value="1"/>
</dbReference>
<dbReference type="InterPro" id="IPR034191">
    <property type="entry name" value="MARF1_RRM2"/>
</dbReference>
<dbReference type="CDD" id="cd09981">
    <property type="entry name" value="LOTUS_5_Limkain_b1"/>
    <property type="match status" value="1"/>
</dbReference>
<dbReference type="InterPro" id="IPR025605">
    <property type="entry name" value="OST-HTH/LOTUS_dom"/>
</dbReference>
<feature type="compositionally biased region" description="Pro residues" evidence="11">
    <location>
        <begin position="33"/>
        <end position="45"/>
    </location>
</feature>
<dbReference type="CDD" id="cd12256">
    <property type="entry name" value="RRM2_LKAP"/>
    <property type="match status" value="1"/>
</dbReference>
<dbReference type="SMART" id="SM00360">
    <property type="entry name" value="RRM"/>
    <property type="match status" value="2"/>
</dbReference>
<evidence type="ECO:0000256" key="11">
    <source>
        <dbReference type="SAM" id="MobiDB-lite"/>
    </source>
</evidence>
<feature type="domain" description="HTH OST-type" evidence="13">
    <location>
        <begin position="1260"/>
        <end position="1334"/>
    </location>
</feature>
<dbReference type="Gene3D" id="3.40.50.1010">
    <property type="entry name" value="5'-nuclease"/>
    <property type="match status" value="1"/>
</dbReference>
<dbReference type="InterPro" id="IPR000504">
    <property type="entry name" value="RRM_dom"/>
</dbReference>
<dbReference type="GO" id="GO:0010468">
    <property type="term" value="P:regulation of gene expression"/>
    <property type="evidence" value="ECO:0007669"/>
    <property type="project" value="InterPro"/>
</dbReference>
<feature type="region of interest" description="Disordered" evidence="11">
    <location>
        <begin position="1410"/>
        <end position="1470"/>
    </location>
</feature>
<dbReference type="PROSITE" id="PS50102">
    <property type="entry name" value="RRM"/>
    <property type="match status" value="1"/>
</dbReference>
<evidence type="ECO:0000256" key="9">
    <source>
        <dbReference type="ARBA" id="ARBA00030116"/>
    </source>
</evidence>
<gene>
    <name evidence="14" type="primary">LOC107694579</name>
</gene>
<dbReference type="InterPro" id="IPR034189">
    <property type="entry name" value="MARF1_RRM1"/>
</dbReference>
<evidence type="ECO:0000256" key="2">
    <source>
        <dbReference type="ARBA" id="ARBA00022152"/>
    </source>
</evidence>
<dbReference type="CDD" id="cd12255">
    <property type="entry name" value="RRM1_LKAP"/>
    <property type="match status" value="1"/>
</dbReference>
<feature type="region of interest" description="Disordered" evidence="11">
    <location>
        <begin position="454"/>
        <end position="532"/>
    </location>
</feature>
<evidence type="ECO:0000256" key="4">
    <source>
        <dbReference type="ARBA" id="ARBA00022782"/>
    </source>
</evidence>
<evidence type="ECO:0000256" key="1">
    <source>
        <dbReference type="ARBA" id="ARBA00004275"/>
    </source>
</evidence>
<keyword evidence="15" id="KW-1185">Reference proteome</keyword>
<dbReference type="PROSITE" id="PS51644">
    <property type="entry name" value="HTH_OST"/>
    <property type="match status" value="5"/>
</dbReference>
<dbReference type="InterPro" id="IPR021139">
    <property type="entry name" value="NYN"/>
</dbReference>
<feature type="domain" description="HTH OST-type" evidence="13">
    <location>
        <begin position="1109"/>
        <end position="1184"/>
    </location>
</feature>
<dbReference type="CDD" id="cd10910">
    <property type="entry name" value="PIN_limkain_b1_N_like"/>
    <property type="match status" value="1"/>
</dbReference>
<dbReference type="Ensembl" id="ENSSANT00000068256.1">
    <property type="protein sequence ID" value="ENSSANP00000064204.1"/>
    <property type="gene ID" value="ENSSANG00000031973.1"/>
</dbReference>
<keyword evidence="5 10" id="KW-0694">RNA-binding</keyword>
<dbReference type="GO" id="GO:0003723">
    <property type="term" value="F:RNA binding"/>
    <property type="evidence" value="ECO:0007669"/>
    <property type="project" value="UniProtKB-UniRule"/>
</dbReference>
<dbReference type="GO" id="GO:0048477">
    <property type="term" value="P:oogenesis"/>
    <property type="evidence" value="ECO:0007669"/>
    <property type="project" value="UniProtKB-KW"/>
</dbReference>
<dbReference type="GO" id="GO:1905762">
    <property type="term" value="F:CCR4-NOT complex binding"/>
    <property type="evidence" value="ECO:0007669"/>
    <property type="project" value="TreeGrafter"/>
</dbReference>
<sequence>MSHGACSQGLCVSVFLQSDSMEVRKPVLELKDVPPPPPPPPPPPLHSTGSQPGSLSVSVCSRCEASIHLQQSFSEAGGGFPLCLSQTNTRTPPHPSSVAQSGSGASCCASLRPLHACALCKPAPPGVCHCRRVQQHPFPHGDPSSPSHLCSNPLHLSVGRTPPCLKANISLFCFQSLHVDSEKVWPNIPPPVPVCNGCGVTGASSDGLLGVHLSKTTQKYGPPETGTQETLPPIGVFWDIENCAVPSGRSAATVVQRLRERFFQGHREAEFICVCDINKENKAVIQELNNCQVTVAHINATAKNAADDKLRQSLRRFAETHAAPATVIVVSSDVNFASELSDLRHRHRFQVILVHKSQASSALLQHAHLRAAFEEFVSDLPPGMPSFSLLFVHHLPTHRDAKAVANRLQRLSTNCGGKVLGVSGGCGVLRFSSAEAAERARKRMENEDVLGHRIMLSFSPDGPEEEEERRLPAASSSSVFLPVEKPRSPRRLRRASHSCQGRSHAPERPYSPRRAGHASSHDSPGQPFQVSTPSAFSKLSLQRNFSPMMLSQSSWSSRASPCLICADEPFSDGVDVQVTNLDYRMSRKDLQQILRDVFAKHGRVKSVDLSPHTDYQLKARVHMSSLQQAIGAVSLLHRYKIGSKRIHVSLVTGASNKSLTCLSSEIISILQDAPANCLPLYKFTETYERKFGRNLVVSDLYRLPEVVCVREQGGGRLVCLLSSTQARQSPLGSAHSHDSSNTASPVLFEELEYHEPVCRRHCTQQDFSESDFDPDSYMIPFVLVSLKVLAAHVHSLLQSHEGTVPLLSFPECYAAEFSPLAVAEEGKLEGSVPLEHLITCIPGVTIVTAQNGFKIIKPDPWLQRSKSPVGNPQLIQFSREMVDLMKNQPSCLVPITKFIPAYHHHFAKQCRVSDYGFSKLLELLEAVPHVLQILGLGSKRLLTLTHRAQIKRFTQDLLKLLKFQASKQVVIGDFTQAYHWCFSRNWQVVDYGMCDLMDLLAEIPDTTITVSQQDGDTLISVPKRERTAEELERTRQFGKEVVDLLRHQPHFRMPFSKFIPTYHHHFGRQCKLSYYGFTKLMELFEAIPDVLLVLECGEERLLALTEVERVKALAAQLVKLLRAQRDSGLAVSQLLSEYSKTFGYSLRLQDYDAATLPALLNKLCHVVKVVDAPEGKEVQLINRKSLRALTSQLLALMMSLPEDRDHLAVEELRKRYELSYGTPLNPCEYGFISLSELLKSLPYLLQVRATTPEECVRLTRLYQFARSIRALLHTYHYNQIFLSEFCGAFSKYSGREFQPQTYGYKTLEELLAAVPQVVWIKGHGHKKIIVLKNDMRGSRILDFSLRVSPVCPHQRELTICVCPTGEMELLCLGSGSPVDLLCAPVPSCLPSPQLRPDPVLLQPRDLICFEPHPHGPSEQEPVHDRQPQSANGPLVASASENGPDHGASDAAEPSGKKTCVTDSPGRRTARNKVKLAANFSFTSALSV</sequence>
<feature type="region of interest" description="Disordered" evidence="11">
    <location>
        <begin position="29"/>
        <end position="53"/>
    </location>
</feature>
<accession>A0A671Q181</accession>
<feature type="domain" description="HTH OST-type" evidence="13">
    <location>
        <begin position="949"/>
        <end position="1024"/>
    </location>
</feature>
<dbReference type="PANTHER" id="PTHR14379">
    <property type="entry name" value="LIMKAIN B LKAP"/>
    <property type="match status" value="1"/>
</dbReference>
<proteinExistence type="predicted"/>
<dbReference type="Pfam" id="PF19687">
    <property type="entry name" value="MARF1_LOTUS"/>
    <property type="match status" value="1"/>
</dbReference>
<keyword evidence="8" id="KW-0469">Meiosis</keyword>
<organism evidence="14 15">
    <name type="scientific">Sinocyclocheilus anshuiensis</name>
    <dbReference type="NCBI Taxonomy" id="1608454"/>
    <lineage>
        <taxon>Eukaryota</taxon>
        <taxon>Metazoa</taxon>
        <taxon>Chordata</taxon>
        <taxon>Craniata</taxon>
        <taxon>Vertebrata</taxon>
        <taxon>Euteleostomi</taxon>
        <taxon>Actinopterygii</taxon>
        <taxon>Neopterygii</taxon>
        <taxon>Teleostei</taxon>
        <taxon>Ostariophysi</taxon>
        <taxon>Cypriniformes</taxon>
        <taxon>Cyprinidae</taxon>
        <taxon>Cyprininae</taxon>
        <taxon>Sinocyclocheilus</taxon>
    </lineage>
</organism>
<dbReference type="SUPFAM" id="SSF54928">
    <property type="entry name" value="RNA-binding domain, RBD"/>
    <property type="match status" value="2"/>
</dbReference>
<evidence type="ECO:0000313" key="15">
    <source>
        <dbReference type="Proteomes" id="UP000472260"/>
    </source>
</evidence>
<feature type="domain" description="HTH OST-type" evidence="13">
    <location>
        <begin position="873"/>
        <end position="947"/>
    </location>
</feature>
<evidence type="ECO:0000256" key="7">
    <source>
        <dbReference type="ARBA" id="ARBA00023140"/>
    </source>
</evidence>